<dbReference type="GeneID" id="36952078"/>
<feature type="domain" description="Group II intron maturase-specific" evidence="2">
    <location>
        <begin position="1012"/>
        <end position="1082"/>
    </location>
</feature>
<evidence type="ECO:0000259" key="2">
    <source>
        <dbReference type="Pfam" id="PF08388"/>
    </source>
</evidence>
<sequence>MDKYLKKTKKIDLNCSKKSNLKYRKNLNVNLNCIKKRSRFHFLKKKILEIQFYNTIRNKLKNKKHFILSFVFFYRNRFDFSFKENKKIYLLFKLSYFISIFLKFNNIMNQILLFYKFHHFKRQQKLLPQYIELKHIFDFKKKQLSFKNRLCNSILNEIIQKKPNKKKLKKLQKKNFFILKFLTRKNKNFFYKNFFSSLRAKNKIDKKIFLTSNTFLIENTQKIQNRMKEQKKNIKFVFLKEKNFVFFRYIYNSIKVLLNFYQVPFKEIQSLINQKFYLFKENSKKKVRFFIKNFLNHNLFFLFQNKIFLNRMFFSIYKESFFLNNDSPILTFQKFQKRNQLKSFSLLMKNKFRFVLNLKQIFYFLQIFSFLSKKIFYNKRKKLLSFINKKFLWNHFILKKKAFLTFFLILFSKKITSFQKRNSFLKIFDNSQFLTLKKKFKKNLNKTMKREKIKNQIIEIFLESFKFGFFFEFYGNYPDSYSFNYFIKQFIQTTKKQFLLYDCFYFYKNKVFLFSKNFFLKKNLIKNNQYYLLLLKKQNLVIFNENFFFILKQLTKTLNKIKPFSKILHIKKNFSLKKDIDKFLVFLNAILKIYQPKYEKASVNLNFNKIDLKLKQIFFLKQLENTKIYNFKLKNQNSIFKSSVFFVKFISQKYIKQTNLGFYYGSFLLNFNIDIFDYFSILYQNFFIFPKEKKSLIKIVNLNHFLKKKDKFLFWKKDFISNEIPKFFKFHIFKSIFKRFFFKINLNEKKYIRSVFFTYKKEYYQKSLFFNDFKNFFFNVSFFRIYKFFKMKNKKKFVLIKKWDPFLGKKKFFTKGQHPHFLKNIWIDYRKCYFYDKNDSKNFFSNKFTTLLMQDKSNLFLILNTKIFIKKIFLWYEELDIQSKLNIYFFTLLKEGILEKKNSIVSNKINFLHETGLNFKGFLFFLSNKKIQTISNSFQFKKVLIPNSKSFFISLEIIDFLKENQFYLKQKEIFILKNFRIKNYSFQLLNFNNEIGLIPSKRFVKKHLNLLKKYLFKWNSQAQQKLIYKLSLKIVHWCYYYRIITNSEIFYYCDKILYKILWKWSCYQHPNKNKKWIQKKYFFSLKNKKWIFGILPKNFDSESSTKKLLYLPFHSFLIQT</sequence>
<dbReference type="AlphaFoldDB" id="A0A2U8GK10"/>
<dbReference type="EMBL" id="MF276986">
    <property type="protein sequence ID" value="AWI68955.1"/>
    <property type="molecule type" value="Genomic_DNA"/>
</dbReference>
<keyword evidence="1" id="KW-0812">Transmembrane</keyword>
<protein>
    <recommendedName>
        <fullName evidence="2">Group II intron maturase-specific domain-containing protein</fullName>
    </recommendedName>
</protein>
<evidence type="ECO:0000313" key="3">
    <source>
        <dbReference type="EMBL" id="AWI68955.1"/>
    </source>
</evidence>
<reference evidence="3" key="1">
    <citation type="journal article" date="2018" name="Am. J. Bot.">
        <title>Organellar phylogenomics inform systematics in the green algal family Hydrodictyaceae (Chlorophyceae) and provide clues to the complex evolutionary history of plastid genomes in the green algal tree of life.</title>
        <authorList>
            <person name="McManus H.A."/>
            <person name="Fucikova K."/>
            <person name="Lewis P.O."/>
            <person name="Lewis L.A."/>
            <person name="Karol K.G."/>
        </authorList>
    </citation>
    <scope>NUCLEOTIDE SEQUENCE</scope>
</reference>
<keyword evidence="3" id="KW-0150">Chloroplast</keyword>
<proteinExistence type="predicted"/>
<organism evidence="3">
    <name type="scientific">Stauridium tetras</name>
    <dbReference type="NCBI Taxonomy" id="271398"/>
    <lineage>
        <taxon>Eukaryota</taxon>
        <taxon>Viridiplantae</taxon>
        <taxon>Chlorophyta</taxon>
        <taxon>core chlorophytes</taxon>
        <taxon>Chlorophyceae</taxon>
        <taxon>CS clade</taxon>
        <taxon>Sphaeropleales</taxon>
        <taxon>Hydrodictyaceae</taxon>
        <taxon>Stauridium</taxon>
    </lineage>
</organism>
<evidence type="ECO:0000256" key="1">
    <source>
        <dbReference type="SAM" id="Phobius"/>
    </source>
</evidence>
<name>A0A2U8GK10_9CHLO</name>
<accession>A0A2U8GK10</accession>
<keyword evidence="3" id="KW-0934">Plastid</keyword>
<keyword evidence="1" id="KW-1133">Transmembrane helix</keyword>
<dbReference type="InterPro" id="IPR013597">
    <property type="entry name" value="Mat_intron_G2"/>
</dbReference>
<dbReference type="Pfam" id="PF08388">
    <property type="entry name" value="GIIM"/>
    <property type="match status" value="1"/>
</dbReference>
<dbReference type="RefSeq" id="YP_009492370.1">
    <property type="nucleotide sequence ID" value="NC_037923.1"/>
</dbReference>
<feature type="transmembrane region" description="Helical" evidence="1">
    <location>
        <begin position="94"/>
        <end position="115"/>
    </location>
</feature>
<keyword evidence="1" id="KW-0472">Membrane</keyword>
<geneLocation type="chloroplast" evidence="3"/>